<evidence type="ECO:0000313" key="14">
    <source>
        <dbReference type="EMBL" id="PTB96110.1"/>
    </source>
</evidence>
<gene>
    <name evidence="14" type="ORF">C9994_08800</name>
</gene>
<comment type="subunit">
    <text evidence="7">Homodimer. Forms a stable heterotetrameric complex of 2 MoeB and 2 MoaD during adenylation of MoaD.</text>
</comment>
<evidence type="ECO:0000259" key="13">
    <source>
        <dbReference type="Pfam" id="PF00899"/>
    </source>
</evidence>
<keyword evidence="3" id="KW-0547">Nucleotide-binding</keyword>
<evidence type="ECO:0000256" key="12">
    <source>
        <dbReference type="ARBA" id="ARBA00078531"/>
    </source>
</evidence>
<accession>A0A2T4DQL2</accession>
<keyword evidence="2" id="KW-0808">Transferase</keyword>
<evidence type="ECO:0000256" key="2">
    <source>
        <dbReference type="ARBA" id="ARBA00022679"/>
    </source>
</evidence>
<evidence type="ECO:0000256" key="4">
    <source>
        <dbReference type="ARBA" id="ARBA00022840"/>
    </source>
</evidence>
<evidence type="ECO:0000256" key="10">
    <source>
        <dbReference type="ARBA" id="ARBA00075110"/>
    </source>
</evidence>
<dbReference type="EMBL" id="PYVU01000066">
    <property type="protein sequence ID" value="PTB96110.1"/>
    <property type="molecule type" value="Genomic_DNA"/>
</dbReference>
<dbReference type="EC" id="2.7.7.80" evidence="8"/>
<dbReference type="Gene3D" id="3.40.50.720">
    <property type="entry name" value="NAD(P)-binding Rossmann-like Domain"/>
    <property type="match status" value="1"/>
</dbReference>
<comment type="function">
    <text evidence="6">Catalyzes the adenylation by ATP of the carboxyl group of the C-terminal glycine of sulfur carrier protein MoaD.</text>
</comment>
<dbReference type="GO" id="GO:0008641">
    <property type="term" value="F:ubiquitin-like modifier activating enzyme activity"/>
    <property type="evidence" value="ECO:0007669"/>
    <property type="project" value="InterPro"/>
</dbReference>
<evidence type="ECO:0000256" key="7">
    <source>
        <dbReference type="ARBA" id="ARBA00063809"/>
    </source>
</evidence>
<evidence type="ECO:0000256" key="3">
    <source>
        <dbReference type="ARBA" id="ARBA00022741"/>
    </source>
</evidence>
<evidence type="ECO:0000256" key="11">
    <source>
        <dbReference type="ARBA" id="ARBA00075328"/>
    </source>
</evidence>
<comment type="similarity">
    <text evidence="1">Belongs to the HesA/MoeB/ThiF family.</text>
</comment>
<evidence type="ECO:0000256" key="6">
    <source>
        <dbReference type="ARBA" id="ARBA00055169"/>
    </source>
</evidence>
<feature type="domain" description="THIF-type NAD/FAD binding fold" evidence="13">
    <location>
        <begin position="12"/>
        <end position="222"/>
    </location>
</feature>
<sequence length="237" mass="26105">MTEITKTEIGRYSRQLMLAEVGFKGQQKLKDAKVLAIGAGGLGCPCLQYLAASGVGTIGIVDFDKIELHNLQRQILFTTDDIGKAKAEIAAERLKALNPEIAYQVFCEKIEESNAERIISQFDIIVDGSDNFSTRYLVNDTCVQLNKTLVYGSVLKFEAQLAVFNYKGGKQLRDIYPEPPNPEDVPSCDANGIVGTVPGILGVYMANTVIQLILGSYLGEHLLLFNFEDLSMMKLKM</sequence>
<name>A0A2T4DQL2_9BACT</name>
<evidence type="ECO:0000256" key="9">
    <source>
        <dbReference type="ARBA" id="ARBA00073635"/>
    </source>
</evidence>
<evidence type="ECO:0000256" key="1">
    <source>
        <dbReference type="ARBA" id="ARBA00009919"/>
    </source>
</evidence>
<organism evidence="14 15">
    <name type="scientific">Marivirga lumbricoides</name>
    <dbReference type="NCBI Taxonomy" id="1046115"/>
    <lineage>
        <taxon>Bacteria</taxon>
        <taxon>Pseudomonadati</taxon>
        <taxon>Bacteroidota</taxon>
        <taxon>Cytophagia</taxon>
        <taxon>Cytophagales</taxon>
        <taxon>Marivirgaceae</taxon>
        <taxon>Marivirga</taxon>
    </lineage>
</organism>
<evidence type="ECO:0000256" key="5">
    <source>
        <dbReference type="ARBA" id="ARBA00052218"/>
    </source>
</evidence>
<dbReference type="GO" id="GO:0005524">
    <property type="term" value="F:ATP binding"/>
    <property type="evidence" value="ECO:0007669"/>
    <property type="project" value="UniProtKB-KW"/>
</dbReference>
<evidence type="ECO:0000313" key="15">
    <source>
        <dbReference type="Proteomes" id="UP000240608"/>
    </source>
</evidence>
<dbReference type="GO" id="GO:0004792">
    <property type="term" value="F:thiosulfate-cyanide sulfurtransferase activity"/>
    <property type="evidence" value="ECO:0007669"/>
    <property type="project" value="TreeGrafter"/>
</dbReference>
<reference evidence="14 15" key="1">
    <citation type="submission" date="2018-03" db="EMBL/GenBank/DDBJ databases">
        <title>Cross-interface Injection: A General Nanoliter Liquid Handling Method Applied to Single Cells Genome Amplification Automated Nanoliter Liquid Handling Applied to Single Cell Multiple Displacement Amplification.</title>
        <authorList>
            <person name="Yun J."/>
            <person name="Xu P."/>
            <person name="Xu J."/>
            <person name="Dai X."/>
            <person name="Wang Y."/>
            <person name="Zheng X."/>
            <person name="Cao C."/>
            <person name="Yi Q."/>
            <person name="Zhu Y."/>
            <person name="Wang L."/>
            <person name="Dong Z."/>
            <person name="Huang Y."/>
            <person name="Huang L."/>
            <person name="Du W."/>
        </authorList>
    </citation>
    <scope>NUCLEOTIDE SEQUENCE [LARGE SCALE GENOMIC DNA]</scope>
    <source>
        <strain evidence="14 15">Z-D1-2</strain>
    </source>
</reference>
<dbReference type="AlphaFoldDB" id="A0A2T4DQL2"/>
<protein>
    <recommendedName>
        <fullName evidence="9">Molybdopterin-synthase adenylyltransferase</fullName>
        <ecNumber evidence="8">2.7.7.80</ecNumber>
    </recommendedName>
    <alternativeName>
        <fullName evidence="12">MoaD protein adenylase</fullName>
    </alternativeName>
    <alternativeName>
        <fullName evidence="10">Molybdopterin-converting factor subunit 1 adenylase</fullName>
    </alternativeName>
    <alternativeName>
        <fullName evidence="11">Sulfur carrier protein MoaD adenylyltransferase</fullName>
    </alternativeName>
</protein>
<dbReference type="InterPro" id="IPR035985">
    <property type="entry name" value="Ubiquitin-activating_enz"/>
</dbReference>
<comment type="caution">
    <text evidence="14">The sequence shown here is derived from an EMBL/GenBank/DDBJ whole genome shotgun (WGS) entry which is preliminary data.</text>
</comment>
<dbReference type="Pfam" id="PF00899">
    <property type="entry name" value="ThiF"/>
    <property type="match status" value="1"/>
</dbReference>
<keyword evidence="4" id="KW-0067">ATP-binding</keyword>
<comment type="catalytic activity">
    <reaction evidence="5">
        <text>[molybdopterin-synthase sulfur-carrier protein]-C-terminal Gly-Gly + ATP + H(+) = [molybdopterin-synthase sulfur-carrier protein]-C-terminal Gly-Gly-AMP + diphosphate</text>
        <dbReference type="Rhea" id="RHEA:43616"/>
        <dbReference type="Rhea" id="RHEA-COMP:12159"/>
        <dbReference type="Rhea" id="RHEA-COMP:12202"/>
        <dbReference type="ChEBI" id="CHEBI:15378"/>
        <dbReference type="ChEBI" id="CHEBI:30616"/>
        <dbReference type="ChEBI" id="CHEBI:33019"/>
        <dbReference type="ChEBI" id="CHEBI:90618"/>
        <dbReference type="ChEBI" id="CHEBI:90778"/>
        <dbReference type="EC" id="2.7.7.80"/>
    </reaction>
</comment>
<dbReference type="PANTHER" id="PTHR10953">
    <property type="entry name" value="UBIQUITIN-ACTIVATING ENZYME E1"/>
    <property type="match status" value="1"/>
</dbReference>
<dbReference type="GO" id="GO:0008146">
    <property type="term" value="F:sulfotransferase activity"/>
    <property type="evidence" value="ECO:0007669"/>
    <property type="project" value="TreeGrafter"/>
</dbReference>
<dbReference type="SUPFAM" id="SSF69572">
    <property type="entry name" value="Activating enzymes of the ubiquitin-like proteins"/>
    <property type="match status" value="1"/>
</dbReference>
<dbReference type="GO" id="GO:0005829">
    <property type="term" value="C:cytosol"/>
    <property type="evidence" value="ECO:0007669"/>
    <property type="project" value="TreeGrafter"/>
</dbReference>
<dbReference type="Proteomes" id="UP000240608">
    <property type="component" value="Unassembled WGS sequence"/>
</dbReference>
<proteinExistence type="inferred from homology"/>
<dbReference type="InterPro" id="IPR045886">
    <property type="entry name" value="ThiF/MoeB/HesA"/>
</dbReference>
<dbReference type="PANTHER" id="PTHR10953:SF102">
    <property type="entry name" value="ADENYLYLTRANSFERASE AND SULFURTRANSFERASE MOCS3"/>
    <property type="match status" value="1"/>
</dbReference>
<dbReference type="FunFam" id="3.40.50.720:FF:000033">
    <property type="entry name" value="Adenylyltransferase and sulfurtransferase MOCS3"/>
    <property type="match status" value="1"/>
</dbReference>
<dbReference type="InterPro" id="IPR000594">
    <property type="entry name" value="ThiF_NAD_FAD-bd"/>
</dbReference>
<dbReference type="CDD" id="cd00757">
    <property type="entry name" value="ThiF_MoeB_HesA_family"/>
    <property type="match status" value="1"/>
</dbReference>
<dbReference type="GO" id="GO:0061605">
    <property type="term" value="F:molybdopterin-synthase adenylyltransferase activity"/>
    <property type="evidence" value="ECO:0007669"/>
    <property type="project" value="UniProtKB-EC"/>
</dbReference>
<evidence type="ECO:0000256" key="8">
    <source>
        <dbReference type="ARBA" id="ARBA00066884"/>
    </source>
</evidence>